<dbReference type="AlphaFoldDB" id="A0A4Y3RBT1"/>
<dbReference type="InterPro" id="IPR029063">
    <property type="entry name" value="SAM-dependent_MTases_sf"/>
</dbReference>
<dbReference type="GeneID" id="95687375"/>
<dbReference type="InterPro" id="IPR025714">
    <property type="entry name" value="Methyltranfer_dom"/>
</dbReference>
<reference evidence="10 11" key="1">
    <citation type="submission" date="2019-06" db="EMBL/GenBank/DDBJ databases">
        <title>Whole genome shotgun sequence of Streptomyces gardneri NBRC 12865.</title>
        <authorList>
            <person name="Hosoyama A."/>
            <person name="Uohara A."/>
            <person name="Ohji S."/>
            <person name="Ichikawa N."/>
        </authorList>
    </citation>
    <scope>NUCLEOTIDE SEQUENCE [LARGE SCALE GENOMIC DNA]</scope>
    <source>
        <strain evidence="10 11">NBRC 12865</strain>
    </source>
</reference>
<dbReference type="Pfam" id="PF13847">
    <property type="entry name" value="Methyltransf_31"/>
    <property type="match status" value="1"/>
</dbReference>
<keyword evidence="1" id="KW-0808">Transferase</keyword>
<evidence type="ECO:0000256" key="5">
    <source>
        <dbReference type="ARBA" id="ARBA00034545"/>
    </source>
</evidence>
<sequence length="262" mass="27005">MSDTTTAGSLQEEVREYYRAKAAEAETSGACCSPDPQTFGPAAYDEIGPGTAPDAALLASLGCGNPSAVAELREGETVLDLGSGGGLDVILSARRVGPDGRVFGLDFLEEMLALAARNVADAEIDNVVLLKGTIESIPLPADTVDVIISNCVINLSLNKPAVFAEMARVLTPGGRLGISDVVAEDRLSPEERAERGGHSQCIAGALSVAEYKELLDAVGLKDAEVVFTQEAADGLHAAIIRAHKPVDSLTAPSECAPGGTCC</sequence>
<dbReference type="PANTHER" id="PTHR43675">
    <property type="entry name" value="ARSENITE METHYLTRANSFERASE"/>
    <property type="match status" value="1"/>
</dbReference>
<evidence type="ECO:0000256" key="7">
    <source>
        <dbReference type="ARBA" id="ARBA00047943"/>
    </source>
</evidence>
<keyword evidence="11" id="KW-1185">Reference proteome</keyword>
<evidence type="ECO:0000313" key="10">
    <source>
        <dbReference type="EMBL" id="GEB54809.1"/>
    </source>
</evidence>
<dbReference type="Proteomes" id="UP000315226">
    <property type="component" value="Unassembled WGS sequence"/>
</dbReference>
<evidence type="ECO:0000313" key="11">
    <source>
        <dbReference type="Proteomes" id="UP000315226"/>
    </source>
</evidence>
<evidence type="ECO:0000256" key="2">
    <source>
        <dbReference type="ARBA" id="ARBA00022691"/>
    </source>
</evidence>
<comment type="caution">
    <text evidence="10">The sequence shown here is derived from an EMBL/GenBank/DDBJ whole genome shotgun (WGS) entry which is preliminary data.</text>
</comment>
<dbReference type="RefSeq" id="WP_055645391.1">
    <property type="nucleotide sequence ID" value="NZ_BJMN01000003.1"/>
</dbReference>
<dbReference type="CDD" id="cd02440">
    <property type="entry name" value="AdoMet_MTases"/>
    <property type="match status" value="1"/>
</dbReference>
<organism evidence="10 11">
    <name type="scientific">Streptomyces gardneri</name>
    <dbReference type="NCBI Taxonomy" id="66892"/>
    <lineage>
        <taxon>Bacteria</taxon>
        <taxon>Bacillati</taxon>
        <taxon>Actinomycetota</taxon>
        <taxon>Actinomycetes</taxon>
        <taxon>Kitasatosporales</taxon>
        <taxon>Streptomycetaceae</taxon>
        <taxon>Streptomyces</taxon>
    </lineage>
</organism>
<evidence type="ECO:0000256" key="4">
    <source>
        <dbReference type="ARBA" id="ARBA00034521"/>
    </source>
</evidence>
<accession>A0A4Y3RBT1</accession>
<evidence type="ECO:0000256" key="8">
    <source>
        <dbReference type="ARBA" id="ARBA00048428"/>
    </source>
</evidence>
<protein>
    <recommendedName>
        <fullName evidence="5">Arsenite methyltransferase</fullName>
        <ecNumber evidence="4">2.1.1.137</ecNumber>
    </recommendedName>
</protein>
<dbReference type="EMBL" id="BJMN01000003">
    <property type="protein sequence ID" value="GEB54809.1"/>
    <property type="molecule type" value="Genomic_DNA"/>
</dbReference>
<comment type="catalytic activity">
    <reaction evidence="7">
        <text>arsenic triglutathione + 2 [thioredoxin]-dithiol + 2 S-adenosyl-L-methionine + H2O = dimethylarsinous acid + 2 [thioredoxin]-disulfide + 3 glutathione + 2 S-adenosyl-L-homocysteine + 2 H(+)</text>
        <dbReference type="Rhea" id="RHEA:69464"/>
        <dbReference type="Rhea" id="RHEA-COMP:10698"/>
        <dbReference type="Rhea" id="RHEA-COMP:10700"/>
        <dbReference type="ChEBI" id="CHEBI:15377"/>
        <dbReference type="ChEBI" id="CHEBI:15378"/>
        <dbReference type="ChEBI" id="CHEBI:23808"/>
        <dbReference type="ChEBI" id="CHEBI:29950"/>
        <dbReference type="ChEBI" id="CHEBI:50058"/>
        <dbReference type="ChEBI" id="CHEBI:57856"/>
        <dbReference type="ChEBI" id="CHEBI:57925"/>
        <dbReference type="ChEBI" id="CHEBI:59789"/>
        <dbReference type="ChEBI" id="CHEBI:183640"/>
        <dbReference type="EC" id="2.1.1.137"/>
    </reaction>
</comment>
<keyword evidence="2" id="KW-0949">S-adenosyl-L-methionine</keyword>
<feature type="domain" description="Methyltransferase" evidence="9">
    <location>
        <begin position="73"/>
        <end position="217"/>
    </location>
</feature>
<comment type="similarity">
    <text evidence="3">Belongs to the methyltransferase superfamily. Arsenite methyltransferase family.</text>
</comment>
<name>A0A4Y3RBT1_9ACTN</name>
<dbReference type="OrthoDB" id="9805171at2"/>
<evidence type="ECO:0000259" key="9">
    <source>
        <dbReference type="Pfam" id="PF13847"/>
    </source>
</evidence>
<comment type="catalytic activity">
    <reaction evidence="6">
        <text>arsenic triglutathione + [thioredoxin]-dithiol + S-adenosyl-L-methionine + 2 H2O = methylarsonous acid + [thioredoxin]-disulfide + 3 glutathione + S-adenosyl-L-homocysteine + H(+)</text>
        <dbReference type="Rhea" id="RHEA:69460"/>
        <dbReference type="Rhea" id="RHEA-COMP:10698"/>
        <dbReference type="Rhea" id="RHEA-COMP:10700"/>
        <dbReference type="ChEBI" id="CHEBI:15377"/>
        <dbReference type="ChEBI" id="CHEBI:15378"/>
        <dbReference type="ChEBI" id="CHEBI:17826"/>
        <dbReference type="ChEBI" id="CHEBI:29950"/>
        <dbReference type="ChEBI" id="CHEBI:50058"/>
        <dbReference type="ChEBI" id="CHEBI:57856"/>
        <dbReference type="ChEBI" id="CHEBI:57925"/>
        <dbReference type="ChEBI" id="CHEBI:59789"/>
        <dbReference type="ChEBI" id="CHEBI:183640"/>
        <dbReference type="EC" id="2.1.1.137"/>
    </reaction>
</comment>
<evidence type="ECO:0000256" key="3">
    <source>
        <dbReference type="ARBA" id="ARBA00034487"/>
    </source>
</evidence>
<evidence type="ECO:0000256" key="6">
    <source>
        <dbReference type="ARBA" id="ARBA00047941"/>
    </source>
</evidence>
<dbReference type="GO" id="GO:0030791">
    <property type="term" value="F:arsenite methyltransferase activity"/>
    <property type="evidence" value="ECO:0007669"/>
    <property type="project" value="UniProtKB-EC"/>
</dbReference>
<comment type="catalytic activity">
    <reaction evidence="8">
        <text>arsenic triglutathione + 3 [thioredoxin]-dithiol + 3 S-adenosyl-L-methionine = trimethylarsine + 3 [thioredoxin]-disulfide + 3 glutathione + 3 S-adenosyl-L-homocysteine + 3 H(+)</text>
        <dbReference type="Rhea" id="RHEA:69432"/>
        <dbReference type="Rhea" id="RHEA-COMP:10698"/>
        <dbReference type="Rhea" id="RHEA-COMP:10700"/>
        <dbReference type="ChEBI" id="CHEBI:15378"/>
        <dbReference type="ChEBI" id="CHEBI:27130"/>
        <dbReference type="ChEBI" id="CHEBI:29950"/>
        <dbReference type="ChEBI" id="CHEBI:50058"/>
        <dbReference type="ChEBI" id="CHEBI:57856"/>
        <dbReference type="ChEBI" id="CHEBI:57925"/>
        <dbReference type="ChEBI" id="CHEBI:59789"/>
        <dbReference type="ChEBI" id="CHEBI:183640"/>
        <dbReference type="EC" id="2.1.1.137"/>
    </reaction>
</comment>
<gene>
    <name evidence="10" type="ORF">SGA01_04140</name>
</gene>
<dbReference type="SUPFAM" id="SSF53335">
    <property type="entry name" value="S-adenosyl-L-methionine-dependent methyltransferases"/>
    <property type="match status" value="1"/>
</dbReference>
<proteinExistence type="inferred from homology"/>
<dbReference type="InterPro" id="IPR026669">
    <property type="entry name" value="Arsenite_MeTrfase-like"/>
</dbReference>
<evidence type="ECO:0000256" key="1">
    <source>
        <dbReference type="ARBA" id="ARBA00022679"/>
    </source>
</evidence>
<dbReference type="PANTHER" id="PTHR43675:SF8">
    <property type="entry name" value="ARSENITE METHYLTRANSFERASE"/>
    <property type="match status" value="1"/>
</dbReference>
<dbReference type="EC" id="2.1.1.137" evidence="4"/>
<dbReference type="Gene3D" id="3.40.50.150">
    <property type="entry name" value="Vaccinia Virus protein VP39"/>
    <property type="match status" value="1"/>
</dbReference>